<name>H0HYX4_9HYPH</name>
<dbReference type="InterPro" id="IPR053136">
    <property type="entry name" value="UTP_pyrophosphatase-like"/>
</dbReference>
<dbReference type="CDD" id="cd07344">
    <property type="entry name" value="M48_yhfN_like"/>
    <property type="match status" value="1"/>
</dbReference>
<dbReference type="Proteomes" id="UP000003250">
    <property type="component" value="Unassembled WGS sequence"/>
</dbReference>
<dbReference type="PATRIC" id="fig|1107882.3.peg.5238"/>
<dbReference type="AlphaFoldDB" id="H0HYX4"/>
<proteinExistence type="predicted"/>
<dbReference type="PANTHER" id="PTHR30399">
    <property type="entry name" value="UNCHARACTERIZED PROTEIN YGJP"/>
    <property type="match status" value="1"/>
</dbReference>
<dbReference type="EMBL" id="AHAM01000236">
    <property type="protein sequence ID" value="EHK54079.1"/>
    <property type="molecule type" value="Genomic_DNA"/>
</dbReference>
<dbReference type="Gene3D" id="3.30.2010.10">
    <property type="entry name" value="Metalloproteases ('zincins'), catalytic domain"/>
    <property type="match status" value="1"/>
</dbReference>
<evidence type="ECO:0000259" key="1">
    <source>
        <dbReference type="Pfam" id="PF01863"/>
    </source>
</evidence>
<organism evidence="2 3">
    <name type="scientific">Mesorhizobium alhagi CCNWXJ12-2</name>
    <dbReference type="NCBI Taxonomy" id="1107882"/>
    <lineage>
        <taxon>Bacteria</taxon>
        <taxon>Pseudomonadati</taxon>
        <taxon>Pseudomonadota</taxon>
        <taxon>Alphaproteobacteria</taxon>
        <taxon>Hyphomicrobiales</taxon>
        <taxon>Phyllobacteriaceae</taxon>
        <taxon>Allomesorhizobium</taxon>
    </lineage>
</organism>
<feature type="domain" description="YgjP-like metallopeptidase" evidence="1">
    <location>
        <begin position="9"/>
        <end position="79"/>
    </location>
</feature>
<dbReference type="OrthoDB" id="9795402at2"/>
<dbReference type="PANTHER" id="PTHR30399:SF1">
    <property type="entry name" value="UTP PYROPHOSPHATASE"/>
    <property type="match status" value="1"/>
</dbReference>
<sequence>MSSSTANFAAHETKWGSSNPRLRTIRLNVDLVKKPAECLDYVFMHELLHFLVPDHSALFVGAMDEMMPNWRVIRQTLNDAPLSYGELYRCGPSLIEIAKDRRLRR</sequence>
<gene>
    <name evidence="2" type="ORF">MAXJ12_27043</name>
</gene>
<reference evidence="2 3" key="1">
    <citation type="journal article" date="2012" name="J. Bacteriol.">
        <title>Draft Genome Sequence of Mesorhizobium alhagi CCNWXJ12-2T, a Novel Salt-Resistant Species Isolated from the Desert of Northwestern China.</title>
        <authorList>
            <person name="Zhou M."/>
            <person name="Chen W."/>
            <person name="Chen H."/>
            <person name="Wei G."/>
        </authorList>
    </citation>
    <scope>NUCLEOTIDE SEQUENCE [LARGE SCALE GENOMIC DNA]</scope>
    <source>
        <strain evidence="2 3">CCNWXJ12-2</strain>
    </source>
</reference>
<evidence type="ECO:0000313" key="2">
    <source>
        <dbReference type="EMBL" id="EHK54079.1"/>
    </source>
</evidence>
<keyword evidence="3" id="KW-1185">Reference proteome</keyword>
<dbReference type="InterPro" id="IPR002725">
    <property type="entry name" value="YgjP-like_metallopeptidase"/>
</dbReference>
<dbReference type="Pfam" id="PF01863">
    <property type="entry name" value="YgjP-like"/>
    <property type="match status" value="1"/>
</dbReference>
<accession>H0HYX4</accession>
<dbReference type="RefSeq" id="WP_008838981.1">
    <property type="nucleotide sequence ID" value="NZ_AHAM01000236.1"/>
</dbReference>
<protein>
    <recommendedName>
        <fullName evidence="1">YgjP-like metallopeptidase domain-containing protein</fullName>
    </recommendedName>
</protein>
<evidence type="ECO:0000313" key="3">
    <source>
        <dbReference type="Proteomes" id="UP000003250"/>
    </source>
</evidence>